<proteinExistence type="predicted"/>
<dbReference type="AlphaFoldDB" id="A0A914XHY0"/>
<dbReference type="WBParaSite" id="PSAMB.scaffold842size40425.g9119.t1">
    <property type="protein sequence ID" value="PSAMB.scaffold842size40425.g9119.t1"/>
    <property type="gene ID" value="PSAMB.scaffold842size40425.g9119"/>
</dbReference>
<evidence type="ECO:0000313" key="1">
    <source>
        <dbReference type="Proteomes" id="UP000887566"/>
    </source>
</evidence>
<reference evidence="2" key="1">
    <citation type="submission" date="2022-11" db="UniProtKB">
        <authorList>
            <consortium name="WormBaseParasite"/>
        </authorList>
    </citation>
    <scope>IDENTIFICATION</scope>
</reference>
<evidence type="ECO:0000313" key="2">
    <source>
        <dbReference type="WBParaSite" id="PSAMB.scaffold842size40425.g9119.t1"/>
    </source>
</evidence>
<dbReference type="Proteomes" id="UP000887566">
    <property type="component" value="Unplaced"/>
</dbReference>
<name>A0A914XHY0_9BILA</name>
<accession>A0A914XHY0</accession>
<protein>
    <submittedName>
        <fullName evidence="2">Uncharacterized protein</fullName>
    </submittedName>
</protein>
<keyword evidence="1" id="KW-1185">Reference proteome</keyword>
<organism evidence="1 2">
    <name type="scientific">Plectus sambesii</name>
    <dbReference type="NCBI Taxonomy" id="2011161"/>
    <lineage>
        <taxon>Eukaryota</taxon>
        <taxon>Metazoa</taxon>
        <taxon>Ecdysozoa</taxon>
        <taxon>Nematoda</taxon>
        <taxon>Chromadorea</taxon>
        <taxon>Plectida</taxon>
        <taxon>Plectina</taxon>
        <taxon>Plectoidea</taxon>
        <taxon>Plectidae</taxon>
        <taxon>Plectus</taxon>
    </lineage>
</organism>
<sequence>MSHCEEDGFVTLSDERPWTRKEEATGNASYRPLIVQTGAHKRRNGSLLRWPGADSVGACPPPPDFRPEMCSSAQSRRKRELISAHSIHSSASLHQHRSETIRPELRPSRLSLCDGGMLYIKRLQVLRSFDSLGASAELIHYDYSFDSFSKQPRFTAPPSVFSSALTVPFSAAR</sequence>